<feature type="region of interest" description="Disordered" evidence="1">
    <location>
        <begin position="74"/>
        <end position="104"/>
    </location>
</feature>
<reference evidence="3" key="2">
    <citation type="submission" date="2017-02" db="EMBL/GenBank/DDBJ databases">
        <title>Sunflower complete genome.</title>
        <authorList>
            <person name="Langlade N."/>
            <person name="Munos S."/>
        </authorList>
    </citation>
    <scope>NUCLEOTIDE SEQUENCE [LARGE SCALE GENOMIC DNA]</scope>
    <source>
        <tissue evidence="3">Leaves</tissue>
    </source>
</reference>
<proteinExistence type="predicted"/>
<sequence>MLLLYINLQHYFAPVLFDIFDFKFPFFPLKFPFFYFCIDRHFRVLTPSIHTLKTTHTTSRTPLSLSCLHRRPEIGAPAPRFSPANHSPIHPHPFLTLSRRSDDR</sequence>
<reference evidence="2" key="3">
    <citation type="submission" date="2020-06" db="EMBL/GenBank/DDBJ databases">
        <title>Helianthus annuus Genome sequencing and assembly Release 2.</title>
        <authorList>
            <person name="Gouzy J."/>
            <person name="Langlade N."/>
            <person name="Munos S."/>
        </authorList>
    </citation>
    <scope>NUCLEOTIDE SEQUENCE</scope>
    <source>
        <tissue evidence="2">Leaves</tissue>
    </source>
</reference>
<accession>A0A251UUG0</accession>
<name>A0A251UUG0_HELAN</name>
<reference evidence="2 4" key="1">
    <citation type="journal article" date="2017" name="Nature">
        <title>The sunflower genome provides insights into oil metabolism, flowering and Asterid evolution.</title>
        <authorList>
            <person name="Badouin H."/>
            <person name="Gouzy J."/>
            <person name="Grassa C.J."/>
            <person name="Murat F."/>
            <person name="Staton S.E."/>
            <person name="Cottret L."/>
            <person name="Lelandais-Briere C."/>
            <person name="Owens G.L."/>
            <person name="Carrere S."/>
            <person name="Mayjonade B."/>
            <person name="Legrand L."/>
            <person name="Gill N."/>
            <person name="Kane N.C."/>
            <person name="Bowers J.E."/>
            <person name="Hubner S."/>
            <person name="Bellec A."/>
            <person name="Berard A."/>
            <person name="Berges H."/>
            <person name="Blanchet N."/>
            <person name="Boniface M.C."/>
            <person name="Brunel D."/>
            <person name="Catrice O."/>
            <person name="Chaidir N."/>
            <person name="Claudel C."/>
            <person name="Donnadieu C."/>
            <person name="Faraut T."/>
            <person name="Fievet G."/>
            <person name="Helmstetter N."/>
            <person name="King M."/>
            <person name="Knapp S.J."/>
            <person name="Lai Z."/>
            <person name="Le Paslier M.C."/>
            <person name="Lippi Y."/>
            <person name="Lorenzon L."/>
            <person name="Mandel J.R."/>
            <person name="Marage G."/>
            <person name="Marchand G."/>
            <person name="Marquand E."/>
            <person name="Bret-Mestries E."/>
            <person name="Morien E."/>
            <person name="Nambeesan S."/>
            <person name="Nguyen T."/>
            <person name="Pegot-Espagnet P."/>
            <person name="Pouilly N."/>
            <person name="Raftis F."/>
            <person name="Sallet E."/>
            <person name="Schiex T."/>
            <person name="Thomas J."/>
            <person name="Vandecasteele C."/>
            <person name="Vares D."/>
            <person name="Vear F."/>
            <person name="Vautrin S."/>
            <person name="Crespi M."/>
            <person name="Mangin B."/>
            <person name="Burke J.M."/>
            <person name="Salse J."/>
            <person name="Munos S."/>
            <person name="Vincourt P."/>
            <person name="Rieseberg L.H."/>
            <person name="Langlade N.B."/>
        </authorList>
    </citation>
    <scope>NUCLEOTIDE SEQUENCE [LARGE SCALE GENOMIC DNA]</scope>
    <source>
        <strain evidence="4">cv. SF193</strain>
        <tissue evidence="2">Leaves</tissue>
    </source>
</reference>
<dbReference type="Proteomes" id="UP000215914">
    <property type="component" value="Chromosome 5"/>
</dbReference>
<organism evidence="3 4">
    <name type="scientific">Helianthus annuus</name>
    <name type="common">Common sunflower</name>
    <dbReference type="NCBI Taxonomy" id="4232"/>
    <lineage>
        <taxon>Eukaryota</taxon>
        <taxon>Viridiplantae</taxon>
        <taxon>Streptophyta</taxon>
        <taxon>Embryophyta</taxon>
        <taxon>Tracheophyta</taxon>
        <taxon>Spermatophyta</taxon>
        <taxon>Magnoliopsida</taxon>
        <taxon>eudicotyledons</taxon>
        <taxon>Gunneridae</taxon>
        <taxon>Pentapetalae</taxon>
        <taxon>asterids</taxon>
        <taxon>campanulids</taxon>
        <taxon>Asterales</taxon>
        <taxon>Asteraceae</taxon>
        <taxon>Asteroideae</taxon>
        <taxon>Heliantheae alliance</taxon>
        <taxon>Heliantheae</taxon>
        <taxon>Helianthus</taxon>
    </lineage>
</organism>
<dbReference type="Gramene" id="mRNA:HanXRQr2_Chr05g0223221">
    <property type="protein sequence ID" value="CDS:HanXRQr2_Chr05g0223221.1"/>
    <property type="gene ID" value="HanXRQr2_Chr05g0223221"/>
</dbReference>
<protein>
    <submittedName>
        <fullName evidence="3">Uncharacterized protein</fullName>
    </submittedName>
</protein>
<evidence type="ECO:0000313" key="3">
    <source>
        <dbReference type="EMBL" id="OTG25961.1"/>
    </source>
</evidence>
<evidence type="ECO:0000313" key="2">
    <source>
        <dbReference type="EMBL" id="KAF5806592.1"/>
    </source>
</evidence>
<evidence type="ECO:0000256" key="1">
    <source>
        <dbReference type="SAM" id="MobiDB-lite"/>
    </source>
</evidence>
<evidence type="ECO:0000313" key="4">
    <source>
        <dbReference type="Proteomes" id="UP000215914"/>
    </source>
</evidence>
<dbReference type="AlphaFoldDB" id="A0A251UUG0"/>
<dbReference type="EMBL" id="MNCJ02000320">
    <property type="protein sequence ID" value="KAF5806592.1"/>
    <property type="molecule type" value="Genomic_DNA"/>
</dbReference>
<keyword evidence="4" id="KW-1185">Reference proteome</keyword>
<gene>
    <name evidence="3" type="ORF">HannXRQ_Chr05g0153431</name>
    <name evidence="2" type="ORF">HanXRQr2_Chr05g0223221</name>
</gene>
<dbReference type="InParanoid" id="A0A251UUG0"/>
<dbReference type="EMBL" id="CM007894">
    <property type="protein sequence ID" value="OTG25961.1"/>
    <property type="molecule type" value="Genomic_DNA"/>
</dbReference>